<dbReference type="SUPFAM" id="SSF88946">
    <property type="entry name" value="Sigma2 domain of RNA polymerase sigma factors"/>
    <property type="match status" value="1"/>
</dbReference>
<evidence type="ECO:0000256" key="4">
    <source>
        <dbReference type="ARBA" id="ARBA00023125"/>
    </source>
</evidence>
<dbReference type="EMBL" id="JARWAN010000001">
    <property type="protein sequence ID" value="MDR5897596.1"/>
    <property type="molecule type" value="Genomic_DNA"/>
</dbReference>
<comment type="caution">
    <text evidence="8">The sequence shown here is derived from an EMBL/GenBank/DDBJ whole genome shotgun (WGS) entry which is preliminary data.</text>
</comment>
<dbReference type="InterPro" id="IPR039425">
    <property type="entry name" value="RNA_pol_sigma-70-like"/>
</dbReference>
<dbReference type="InterPro" id="IPR013324">
    <property type="entry name" value="RNA_pol_sigma_r3/r4-like"/>
</dbReference>
<evidence type="ECO:0000256" key="5">
    <source>
        <dbReference type="ARBA" id="ARBA00023163"/>
    </source>
</evidence>
<feature type="domain" description="RNA polymerase sigma-70 region 2" evidence="6">
    <location>
        <begin position="17"/>
        <end position="83"/>
    </location>
</feature>
<evidence type="ECO:0000256" key="2">
    <source>
        <dbReference type="ARBA" id="ARBA00023015"/>
    </source>
</evidence>
<evidence type="ECO:0000256" key="3">
    <source>
        <dbReference type="ARBA" id="ARBA00023082"/>
    </source>
</evidence>
<dbReference type="InterPro" id="IPR014284">
    <property type="entry name" value="RNA_pol_sigma-70_dom"/>
</dbReference>
<dbReference type="PANTHER" id="PTHR43133">
    <property type="entry name" value="RNA POLYMERASE ECF-TYPE SIGMA FACTO"/>
    <property type="match status" value="1"/>
</dbReference>
<dbReference type="CDD" id="cd06171">
    <property type="entry name" value="Sigma70_r4"/>
    <property type="match status" value="1"/>
</dbReference>
<dbReference type="InterPro" id="IPR007627">
    <property type="entry name" value="RNA_pol_sigma70_r2"/>
</dbReference>
<dbReference type="InterPro" id="IPR036388">
    <property type="entry name" value="WH-like_DNA-bd_sf"/>
</dbReference>
<dbReference type="SUPFAM" id="SSF88659">
    <property type="entry name" value="Sigma3 and sigma4 domains of RNA polymerase sigma factors"/>
    <property type="match status" value="1"/>
</dbReference>
<dbReference type="InterPro" id="IPR014289">
    <property type="entry name" value="RNA_pol_sigma-24-rel"/>
</dbReference>
<protein>
    <submittedName>
        <fullName evidence="8">Sigma-70 family RNA polymerase sigma factor</fullName>
    </submittedName>
</protein>
<dbReference type="InterPro" id="IPR013249">
    <property type="entry name" value="RNA_pol_sigma70_r4_t2"/>
</dbReference>
<organism evidence="8 9">
    <name type="scientific">Vreelandella vilamensis</name>
    <dbReference type="NCBI Taxonomy" id="531309"/>
    <lineage>
        <taxon>Bacteria</taxon>
        <taxon>Pseudomonadati</taxon>
        <taxon>Pseudomonadota</taxon>
        <taxon>Gammaproteobacteria</taxon>
        <taxon>Oceanospirillales</taxon>
        <taxon>Halomonadaceae</taxon>
        <taxon>Vreelandella</taxon>
    </lineage>
</organism>
<dbReference type="NCBIfam" id="TIGR02937">
    <property type="entry name" value="sigma70-ECF"/>
    <property type="match status" value="1"/>
</dbReference>
<evidence type="ECO:0000256" key="1">
    <source>
        <dbReference type="ARBA" id="ARBA00010641"/>
    </source>
</evidence>
<comment type="similarity">
    <text evidence="1">Belongs to the sigma-70 factor family. ECF subfamily.</text>
</comment>
<evidence type="ECO:0000259" key="7">
    <source>
        <dbReference type="Pfam" id="PF08281"/>
    </source>
</evidence>
<dbReference type="NCBIfam" id="TIGR02943">
    <property type="entry name" value="Sig70_famx1"/>
    <property type="match status" value="1"/>
</dbReference>
<reference evidence="8 9" key="1">
    <citation type="submission" date="2023-04" db="EMBL/GenBank/DDBJ databases">
        <title>A long-awaited taxogenomic arrangement of the family Halomonadaceae.</title>
        <authorList>
            <person name="De La Haba R."/>
            <person name="Chuvochina M."/>
            <person name="Wittouck S."/>
            <person name="Arahal D.R."/>
            <person name="Sanchez-Porro C."/>
            <person name="Hugenholtz P."/>
            <person name="Ventosa A."/>
        </authorList>
    </citation>
    <scope>NUCLEOTIDE SEQUENCE [LARGE SCALE GENOMIC DNA]</scope>
    <source>
        <strain evidence="8 9">DSM 21020</strain>
    </source>
</reference>
<keyword evidence="9" id="KW-1185">Reference proteome</keyword>
<dbReference type="RefSeq" id="WP_309654514.1">
    <property type="nucleotide sequence ID" value="NZ_JARWAN010000001.1"/>
</dbReference>
<keyword evidence="2" id="KW-0805">Transcription regulation</keyword>
<keyword evidence="5" id="KW-0804">Transcription</keyword>
<dbReference type="Proteomes" id="UP001254564">
    <property type="component" value="Unassembled WGS sequence"/>
</dbReference>
<dbReference type="InterPro" id="IPR013325">
    <property type="entry name" value="RNA_pol_sigma_r2"/>
</dbReference>
<proteinExistence type="inferred from homology"/>
<dbReference type="Pfam" id="PF04542">
    <property type="entry name" value="Sigma70_r2"/>
    <property type="match status" value="1"/>
</dbReference>
<evidence type="ECO:0000259" key="6">
    <source>
        <dbReference type="Pfam" id="PF04542"/>
    </source>
</evidence>
<gene>
    <name evidence="8" type="ORF">QC823_01120</name>
</gene>
<keyword evidence="4" id="KW-0238">DNA-binding</keyword>
<dbReference type="PANTHER" id="PTHR43133:SF8">
    <property type="entry name" value="RNA POLYMERASE SIGMA FACTOR HI_1459-RELATED"/>
    <property type="match status" value="1"/>
</dbReference>
<dbReference type="Gene3D" id="1.10.10.10">
    <property type="entry name" value="Winged helix-like DNA-binding domain superfamily/Winged helix DNA-binding domain"/>
    <property type="match status" value="1"/>
</dbReference>
<evidence type="ECO:0000313" key="9">
    <source>
        <dbReference type="Proteomes" id="UP001254564"/>
    </source>
</evidence>
<keyword evidence="3" id="KW-0731">Sigma factor</keyword>
<feature type="domain" description="RNA polymerase sigma factor 70 region 4 type 2" evidence="7">
    <location>
        <begin position="138"/>
        <end position="189"/>
    </location>
</feature>
<sequence length="201" mass="22836">MTTATSSSHEPAINAHIAALRPKLVAFARLQLRDGAAAEDAVQDTLVIALEKHATFEGRSAFETWVFGILKNKILERLRQQKRYANWHAFDDQSDDDAFDTLLQGSLFQPNGRWQAAARPQAWGEPDQLLENQGFWRVLDACLIALPDNIARVFTLREFMGFSTEEICKEVGVTETNCWVILHRARLRLRNCIEKGWLDSP</sequence>
<dbReference type="Pfam" id="PF08281">
    <property type="entry name" value="Sigma70_r4_2"/>
    <property type="match status" value="1"/>
</dbReference>
<evidence type="ECO:0000313" key="8">
    <source>
        <dbReference type="EMBL" id="MDR5897596.1"/>
    </source>
</evidence>
<name>A0ABU1GZW7_9GAMM</name>
<dbReference type="Gene3D" id="1.10.1740.10">
    <property type="match status" value="1"/>
</dbReference>
<accession>A0ABU1GZW7</accession>